<dbReference type="WBParaSite" id="HPLM_0001631901-mRNA-1">
    <property type="protein sequence ID" value="HPLM_0001631901-mRNA-1"/>
    <property type="gene ID" value="HPLM_0001631901"/>
</dbReference>
<reference evidence="2" key="1">
    <citation type="submission" date="2017-02" db="UniProtKB">
        <authorList>
            <consortium name="WormBaseParasite"/>
        </authorList>
    </citation>
    <scope>IDENTIFICATION</scope>
</reference>
<dbReference type="AlphaFoldDB" id="A0A0N4WX08"/>
<name>A0A0N4WX08_HAEPC</name>
<proteinExistence type="predicted"/>
<feature type="region of interest" description="Disordered" evidence="1">
    <location>
        <begin position="1"/>
        <end position="20"/>
    </location>
</feature>
<accession>A0A0N4WX08</accession>
<evidence type="ECO:0000256" key="1">
    <source>
        <dbReference type="SAM" id="MobiDB-lite"/>
    </source>
</evidence>
<organism evidence="2">
    <name type="scientific">Haemonchus placei</name>
    <name type="common">Barber's pole worm</name>
    <dbReference type="NCBI Taxonomy" id="6290"/>
    <lineage>
        <taxon>Eukaryota</taxon>
        <taxon>Metazoa</taxon>
        <taxon>Ecdysozoa</taxon>
        <taxon>Nematoda</taxon>
        <taxon>Chromadorea</taxon>
        <taxon>Rhabditida</taxon>
        <taxon>Rhabditina</taxon>
        <taxon>Rhabditomorpha</taxon>
        <taxon>Strongyloidea</taxon>
        <taxon>Trichostrongylidae</taxon>
        <taxon>Haemonchus</taxon>
    </lineage>
</organism>
<protein>
    <submittedName>
        <fullName evidence="2">Uncharacterized protein</fullName>
    </submittedName>
</protein>
<evidence type="ECO:0000313" key="2">
    <source>
        <dbReference type="WBParaSite" id="HPLM_0001631901-mRNA-1"/>
    </source>
</evidence>
<sequence length="82" mass="9162">LTSLDQERSTLVDSMSSHQAARPVDRRTVVACWSEPNLGLKSKSDRSCDASFSFSASPHLLPRNNPDSCLHLPLLQRFYGLF</sequence>
<feature type="compositionally biased region" description="Basic and acidic residues" evidence="1">
    <location>
        <begin position="1"/>
        <end position="10"/>
    </location>
</feature>